<evidence type="ECO:0000256" key="1">
    <source>
        <dbReference type="ARBA" id="ARBA00004418"/>
    </source>
</evidence>
<accession>A8IFS4</accession>
<dbReference type="EMBL" id="AP009384">
    <property type="protein sequence ID" value="BAF89644.1"/>
    <property type="molecule type" value="Genomic_DNA"/>
</dbReference>
<feature type="domain" description="Solute-binding protein family 5" evidence="5">
    <location>
        <begin position="98"/>
        <end position="466"/>
    </location>
</feature>
<dbReference type="GO" id="GO:0030288">
    <property type="term" value="C:outer membrane-bounded periplasmic space"/>
    <property type="evidence" value="ECO:0007669"/>
    <property type="project" value="UniProtKB-ARBA"/>
</dbReference>
<dbReference type="InterPro" id="IPR030678">
    <property type="entry name" value="Peptide/Ni-bd"/>
</dbReference>
<dbReference type="GO" id="GO:0043190">
    <property type="term" value="C:ATP-binding cassette (ABC) transporter complex"/>
    <property type="evidence" value="ECO:0007669"/>
    <property type="project" value="InterPro"/>
</dbReference>
<dbReference type="GO" id="GO:1904680">
    <property type="term" value="F:peptide transmembrane transporter activity"/>
    <property type="evidence" value="ECO:0007669"/>
    <property type="project" value="TreeGrafter"/>
</dbReference>
<evidence type="ECO:0000313" key="6">
    <source>
        <dbReference type="EMBL" id="BAF89644.1"/>
    </source>
</evidence>
<reference evidence="6 7" key="4">
    <citation type="journal article" date="2009" name="Appl. Environ. Microbiol.">
        <title>Comparative genome-wide transcriptional profiling of Azorhizobium caulinodans ORS571 grown under free-living and symbiotic conditions.</title>
        <authorList>
            <person name="Tsukada S."/>
            <person name="Aono T."/>
            <person name="Akiba N."/>
            <person name="Lee KB."/>
            <person name="Liu CT."/>
            <person name="Toyazaki H."/>
            <person name="Oyaizu H."/>
        </authorList>
    </citation>
    <scope>NUCLEOTIDE SEQUENCE [LARGE SCALE GENOMIC DNA]</scope>
    <source>
        <strain evidence="7">ATCC 43989 / DSM 5975 / JCM 20966 / LMG 6465 / NBRC 14845 / NCIMB 13405 / ORS 571</strain>
    </source>
</reference>
<dbReference type="CDD" id="cd08512">
    <property type="entry name" value="PBP2_NikA_DppA_OppA_like_7"/>
    <property type="match status" value="1"/>
</dbReference>
<reference evidence="7" key="2">
    <citation type="submission" date="2007-04" db="EMBL/GenBank/DDBJ databases">
        <title>Complete genome sequence of the nitrogen-fixing bacterium Azorhizobium caulinodans ORS571.</title>
        <authorList>
            <person name="Lee K.B."/>
            <person name="Backer P.D."/>
            <person name="Aono T."/>
            <person name="Liu C.T."/>
            <person name="Suzuki S."/>
            <person name="Suzuki T."/>
            <person name="Kaneko T."/>
            <person name="Yamada M."/>
            <person name="Tabata S."/>
            <person name="Kupfer D.M."/>
            <person name="Najar F.Z."/>
            <person name="Wiley G.B."/>
            <person name="Roe B."/>
            <person name="Binnewies T."/>
            <person name="Ussery D."/>
            <person name="Vereecke D."/>
            <person name="Gevers D."/>
            <person name="Holsters M."/>
            <person name="Oyaizu H."/>
        </authorList>
    </citation>
    <scope>NUCLEOTIDE SEQUENCE [LARGE SCALE GENOMIC DNA]</scope>
    <source>
        <strain evidence="7">ATCC 43989 / DSM 5975 / JCM 20966 / LMG 6465 / NBRC 14845 / NCIMB 13405 / ORS 571</strain>
    </source>
</reference>
<reference evidence="6 7" key="1">
    <citation type="journal article" date="2007" name="Appl. Environ. Microbiol.">
        <title>Rhizobial factors required for stem nodule maturation and maintenance in Sesbania rostrata-Azorhizobium caulinodans ORS571 symbiosis.</title>
        <authorList>
            <person name="Suzuki S."/>
            <person name="Aono T."/>
            <person name="Lee KB."/>
            <person name="Suzuki T."/>
            <person name="Liu CT."/>
            <person name="Miwa H."/>
            <person name="Wakao S."/>
            <person name="Iki T."/>
            <person name="Oyaizu H."/>
        </authorList>
    </citation>
    <scope>NUCLEOTIDE SEQUENCE [LARGE SCALE GENOMIC DNA]</scope>
    <source>
        <strain evidence="7">ATCC 43989 / DSM 5975 / JCM 20966 / LMG 6465 / NBRC 14845 / NCIMB 13405 / ORS 571</strain>
    </source>
</reference>
<keyword evidence="7" id="KW-1185">Reference proteome</keyword>
<keyword evidence="4" id="KW-0732">Signal</keyword>
<dbReference type="Proteomes" id="UP000000270">
    <property type="component" value="Chromosome"/>
</dbReference>
<dbReference type="GO" id="GO:0015833">
    <property type="term" value="P:peptide transport"/>
    <property type="evidence" value="ECO:0007669"/>
    <property type="project" value="TreeGrafter"/>
</dbReference>
<dbReference type="Gene3D" id="3.40.190.10">
    <property type="entry name" value="Periplasmic binding protein-like II"/>
    <property type="match status" value="1"/>
</dbReference>
<evidence type="ECO:0000256" key="3">
    <source>
        <dbReference type="ARBA" id="ARBA00022448"/>
    </source>
</evidence>
<sequence>MPPRRNRMPFELPLDRRTLLKGSGTLGLSLLLGGTASAQARNETLLVVQELGPNSLDMHGVGSNQTVNGLSWNTYDRLLTYAPKTLPDGTLSYDRATLAPELAERWEEAADGMSCTFHLRKDAVFHDGTPVTAKDVKWSFDRAVSVGGFPTFQMSAGSLEKKEQFVVVDDHTFRIDYLRKDKMLLFNVAVVVPFVINSALAQKNAMADDPWAMNWLKTNTAGGGAYKVESWKPGSETILTRFDGWKSGKLPSIRRIIIRDVPSAGTRRAMLERGDADLSAGFPPKDFEQLIKEAKVKVVGVPIPNCLWYIALNTSKPPFDNVKLRQAIAWAMPYQQIQDNAFFGRAIPMYGAKSTTPAEPVWPQPFPYATDLEKAKALMVEAGFPNGLETTLSLDVGTATVGEPTALLIQENLAKIGIKAAVEKIPGANWRTTLNKKELPMVLNRFSGWLDYPEYYFYWNLHGNNSIFNISAYKNAEMDKLIDKARFSADKAEYAETVKQFIAMCMAEVPIVPLNQPMHDVAMQKSVSGYEFWFHREPDYRQFTKG</sequence>
<evidence type="ECO:0000259" key="5">
    <source>
        <dbReference type="Pfam" id="PF00496"/>
    </source>
</evidence>
<dbReference type="STRING" id="438753.AZC_3646"/>
<evidence type="ECO:0000256" key="4">
    <source>
        <dbReference type="ARBA" id="ARBA00022729"/>
    </source>
</evidence>
<dbReference type="SUPFAM" id="SSF53850">
    <property type="entry name" value="Periplasmic binding protein-like II"/>
    <property type="match status" value="1"/>
</dbReference>
<dbReference type="Pfam" id="PF00496">
    <property type="entry name" value="SBP_bac_5"/>
    <property type="match status" value="1"/>
</dbReference>
<dbReference type="InterPro" id="IPR039424">
    <property type="entry name" value="SBP_5"/>
</dbReference>
<evidence type="ECO:0000313" key="7">
    <source>
        <dbReference type="Proteomes" id="UP000000270"/>
    </source>
</evidence>
<gene>
    <name evidence="6" type="ordered locus">AZC_3646</name>
</gene>
<reference evidence="6 7" key="6">
    <citation type="journal article" date="2011" name="Appl. Environ. Microbiol.">
        <title>Involvement of the azorhizobial chromosome partition gene (parA) in the onset of bacteroid differentiation during Sesbania rostrata stem nodule development.</title>
        <authorList>
            <person name="Liu CT."/>
            <person name="Lee KB."/>
            <person name="Wang YS."/>
            <person name="Peng MH."/>
            <person name="Lee KT."/>
            <person name="Suzuki S."/>
            <person name="Suzuki T."/>
            <person name="Oyaizu H."/>
        </authorList>
    </citation>
    <scope>NUCLEOTIDE SEQUENCE [LARGE SCALE GENOMIC DNA]</scope>
    <source>
        <strain evidence="7">ATCC 43989 / DSM 5975 / JCM 20966 / LMG 6465 / NBRC 14845 / NCIMB 13405 / ORS 571</strain>
    </source>
</reference>
<dbReference type="InterPro" id="IPR006311">
    <property type="entry name" value="TAT_signal"/>
</dbReference>
<evidence type="ECO:0000256" key="2">
    <source>
        <dbReference type="ARBA" id="ARBA00005695"/>
    </source>
</evidence>
<dbReference type="PANTHER" id="PTHR30290">
    <property type="entry name" value="PERIPLASMIC BINDING COMPONENT OF ABC TRANSPORTER"/>
    <property type="match status" value="1"/>
</dbReference>
<proteinExistence type="inferred from homology"/>
<comment type="subcellular location">
    <subcellularLocation>
        <location evidence="1">Periplasm</location>
    </subcellularLocation>
</comment>
<comment type="similarity">
    <text evidence="2">Belongs to the bacterial solute-binding protein 5 family.</text>
</comment>
<dbReference type="PANTHER" id="PTHR30290:SF10">
    <property type="entry name" value="PERIPLASMIC OLIGOPEPTIDE-BINDING PROTEIN-RELATED"/>
    <property type="match status" value="1"/>
</dbReference>
<dbReference type="InterPro" id="IPR000914">
    <property type="entry name" value="SBP_5_dom"/>
</dbReference>
<dbReference type="KEGG" id="azc:AZC_3646"/>
<name>A8IFS4_AZOC5</name>
<organism evidence="6 7">
    <name type="scientific">Azorhizobium caulinodans (strain ATCC 43989 / DSM 5975 / JCM 20966 / LMG 6465 / NBRC 14845 / NCIMB 13405 / ORS 571)</name>
    <dbReference type="NCBI Taxonomy" id="438753"/>
    <lineage>
        <taxon>Bacteria</taxon>
        <taxon>Pseudomonadati</taxon>
        <taxon>Pseudomonadota</taxon>
        <taxon>Alphaproteobacteria</taxon>
        <taxon>Hyphomicrobiales</taxon>
        <taxon>Xanthobacteraceae</taxon>
        <taxon>Azorhizobium</taxon>
    </lineage>
</organism>
<keyword evidence="3" id="KW-0813">Transport</keyword>
<dbReference type="HOGENOM" id="CLU_017028_7_2_5"/>
<dbReference type="PROSITE" id="PS51318">
    <property type="entry name" value="TAT"/>
    <property type="match status" value="1"/>
</dbReference>
<dbReference type="FunFam" id="3.10.105.10:FF:000014">
    <property type="entry name" value="ABC transporter substrate-binding protein"/>
    <property type="match status" value="1"/>
</dbReference>
<reference evidence="6 7" key="3">
    <citation type="journal article" date="2008" name="BMC Genomics">
        <title>The genome of the versatile nitrogen fixer Azorhizobium caulinodans ORS571.</title>
        <authorList>
            <person name="Lee KB."/>
            <person name="Backer P.D."/>
            <person name="Aono T."/>
            <person name="Liu CT."/>
            <person name="Suzuki S."/>
            <person name="Suzuki T."/>
            <person name="Kaneko T."/>
            <person name="Yamada M."/>
            <person name="Tabata S."/>
            <person name="Kupfer D.M."/>
            <person name="Najar F.Z."/>
            <person name="Wiley G.B."/>
            <person name="Roe B."/>
            <person name="Binnewies T.T."/>
            <person name="Ussery D.W."/>
            <person name="D'Haeze W."/>
            <person name="Herder J.D."/>
            <person name="Gevers D."/>
            <person name="Vereecke D."/>
            <person name="Holsters M."/>
            <person name="Oyaizu H."/>
        </authorList>
    </citation>
    <scope>NUCLEOTIDE SEQUENCE [LARGE SCALE GENOMIC DNA]</scope>
    <source>
        <strain evidence="7">ATCC 43989 / DSM 5975 / JCM 20966 / LMG 6465 / NBRC 14845 / NCIMB 13405 / ORS 571</strain>
    </source>
</reference>
<dbReference type="PIRSF" id="PIRSF002741">
    <property type="entry name" value="MppA"/>
    <property type="match status" value="1"/>
</dbReference>
<dbReference type="Gene3D" id="3.10.105.10">
    <property type="entry name" value="Dipeptide-binding Protein, Domain 3"/>
    <property type="match status" value="1"/>
</dbReference>
<reference evidence="6 7" key="5">
    <citation type="journal article" date="2010" name="Appl. Environ. Microbiol.">
        <title>phrR-like gene praR of Azorhizobium caulinodans ORS571 is essential for symbiosis with Sesbania rostrata and is involved in expression of reb genes.</title>
        <authorList>
            <person name="Akiba N."/>
            <person name="Aono T."/>
            <person name="Toyazaki H."/>
            <person name="Sato S."/>
            <person name="Oyaizu H."/>
        </authorList>
    </citation>
    <scope>NUCLEOTIDE SEQUENCE [LARGE SCALE GENOMIC DNA]</scope>
    <source>
        <strain evidence="7">ATCC 43989 / DSM 5975 / JCM 20966 / LMG 6465 / NBRC 14845 / NCIMB 13405 / ORS 571</strain>
    </source>
</reference>
<dbReference type="Gene3D" id="3.90.76.10">
    <property type="entry name" value="Dipeptide-binding Protein, Domain 1"/>
    <property type="match status" value="1"/>
</dbReference>
<dbReference type="FunFam" id="3.90.76.10:FF:000007">
    <property type="entry name" value="Dipeptide ABC transporter periplasmic dipeptide-binding protein"/>
    <property type="match status" value="1"/>
</dbReference>
<protein>
    <submittedName>
        <fullName evidence="6">Putative peptide transport system substrate-binding protein</fullName>
    </submittedName>
</protein>
<dbReference type="AlphaFoldDB" id="A8IFS4"/>
<dbReference type="eggNOG" id="COG0747">
    <property type="taxonomic scope" value="Bacteria"/>
</dbReference>